<protein>
    <submittedName>
        <fullName evidence="10">Serine/threonine-protein kinase PknB</fullName>
        <ecNumber evidence="10">2.7.11.1</ecNumber>
    </submittedName>
</protein>
<dbReference type="RefSeq" id="WP_145347881.1">
    <property type="nucleotide sequence ID" value="NZ_CP036261.1"/>
</dbReference>
<sequence length="2052" mass="221196">MRLTDCPPNEALAAYVSGALEEESVQSVSEHVEVCPSCEEAVCNLESSSDRLLEKLRLPLPQDPFAEEEGCDRAIELVKEIGLEPTFIGEDATVDGADPGDASNGKKAQPPEIVGMLGQYELIKKLGQGGMGAVYKAKHTRLRRIVALKVLPANLLQDEGAIARFDREMQAVGALDHPNIIRASDAGEIDGTHYLVMELVKGDDLAVVAHRRGPLPVADACEVIRQAAVGLQHAMENGLVHRDIKPANLMLSEKGQVKILDMGLALLETPFGDDDGLTSTGQIMGTVDYMAPEQVTNSHNVDIRGDIYALGCTIYRLLSGVAPFQDGKYDNVIFKAMAHVDTPPPPLGERRADLPAELLAIVDKTLAKKPADRFQTPMELAEALAPFTTGHDLPALLAEAPIAPPASVNMEAATAAVISSADPTAGSITGLEPTLAFPSSSGRIPRNRIKIAAGFFGGIAALFAGIVFYLNLGGKYDVQITLDDPSMSLKVDSEAVVIEGNGEPIRLSSGVHTLHVELNGFESDTDSFTVKKDGKNAVHVARLDGKLKIVPGGKPALLSSSVTSTTKPGTESPGIGRPPGATGSTGLPPVAIAPFDAATAKQHQQAWAKHLGVPVEKKVELPGGATMAFMLIPPGEFDMGSTGEQVDAALKLHTGLTSEKLQRSRIEVAEQPRHRVLISQPFQLGSTEVTVGQFKQFAAATGYRTEAEKASQPTTYLNPGFQVTDESPAAVITWNDAVAFCQWLSKREKATYRLPTEAEWEYACRAGTTSQYSFGNNHEDLGRFGWYKNNSQEKAHPVGTLLPNPFGLFDIHGNLQEWCEDPYGEDWYAHSPTVDPRGPDSGDPYVVRGGIWNHVATQARSATRNHNTARTQFQGSGFRVALTIDTATLKPAVVPTNGTPPLAIAPFDEAQAKAYQQAWAKHLGVPVEKEVELPGGAKMAFMLIPPGDFMMGSSEDEQAKFLVENETNPIQAYYQRILAEDPQHSTRITRAFYLAKYEVTQTQWQAVMGNNPSKHQDEPASPVEQVSWDDVQTFLAKLNEGTSTAIHQFILPTEAQWEFACRAGTTTPWHSGTSEHELQRYGWIKTNIQSETHPAGQLASNRFGLYDMHGNVFEWCSDWHAENSFTDAPVEDPTGAETGLERVCRGGAWFSPEVAARSAYRGKKPPSTAWDFIGFRLAMTIDTSELKQSSMPGASGSASGSASGTAPAVAPFDAATPATPKAEPFRLPDVEGKIHSLAFSADGQTLAVGLNKDVSLFDTKTWKKIQTKNAHNYDVTSLAFSPDGKLFASGCTDNTINLYDAKTWDYISRVGSLPSKSQVLSLAFSPDSSILASGGGGSAPLMLWDVAGTKGMIGDLKGHTKAIRSLAFSPDGKSLAAASQDGSVKSWDLASGKIQQTFEGGHLAGVLSVAISPDGTMLASGGEGRRIQLWDLATGKDLGRLSGHKGGVSLVAFHSDGQTLFSSDYHDVRLWDFVDKTPQSIWASESGRYQSITVLDPLERYVAVAEQGNTILVVPLTPKTDSEPTAPVIEEVAPAGDPLPGLISTPGNVSGIRRWQILPRLPNTTPGIDQISAPSDGSSFAYCDRPWTRIYDASSLKLEKLIPASDHPRTSVRLSPDGSRIASGAGSTVEIRDAASGKSLAQWEAFTDKQKHLFVRTLAWSADSQMLATARTFKTDNSIAIWDRQGKLIQHLTHPSANDDIAFSPNGKWFAAATTPFVTVWNVTDWKQAFQVDLGKVISLAWSPNSQWLAAGCHEESKRDLLHLWQTETWKDGPRLLGNLSHVNGISWSPDSKRLVTASHDKHCRIYDLETTESVGQIAFPNGNMAPFASVLWTHDGRWILAGTTSNGMLLYDVQNSKVVDTLVHNQVEKTDLADGGIQLKFANNQTAEFNQFGRLISGDPADLDRELIYMVEHEDGSFEIQSPSEFPAAAKVDLTTSSAKSAPAAPQPSPEPDRAAATWVLQLGGTVKISNAGLKNQLVKSIEDLPTEPFQLTIVDLAGRPGVNDSDLARLSGLKNLYAVRLTGIQMTDQGLANVAKSPSSGNFRSHLSVR</sequence>
<evidence type="ECO:0000256" key="5">
    <source>
        <dbReference type="PROSITE-ProRule" id="PRU00221"/>
    </source>
</evidence>
<evidence type="ECO:0000256" key="1">
    <source>
        <dbReference type="ARBA" id="ARBA00022574"/>
    </source>
</evidence>
<dbReference type="InterPro" id="IPR042095">
    <property type="entry name" value="SUMF_sf"/>
</dbReference>
<dbReference type="Gene3D" id="1.10.10.1320">
    <property type="entry name" value="Anti-sigma factor, zinc-finger domain"/>
    <property type="match status" value="1"/>
</dbReference>
<dbReference type="InterPro" id="IPR041916">
    <property type="entry name" value="Anti_sigma_zinc_sf"/>
</dbReference>
<dbReference type="InterPro" id="IPR017441">
    <property type="entry name" value="Protein_kinase_ATP_BS"/>
</dbReference>
<dbReference type="Proteomes" id="UP000319557">
    <property type="component" value="Chromosome"/>
</dbReference>
<evidence type="ECO:0000313" key="11">
    <source>
        <dbReference type="Proteomes" id="UP000319557"/>
    </source>
</evidence>
<dbReference type="SUPFAM" id="SSF50998">
    <property type="entry name" value="Quinoprotein alcohol dehydrogenase-like"/>
    <property type="match status" value="1"/>
</dbReference>
<reference evidence="10 11" key="1">
    <citation type="submission" date="2019-02" db="EMBL/GenBank/DDBJ databases">
        <title>Deep-cultivation of Planctomycetes and their phenomic and genomic characterization uncovers novel biology.</title>
        <authorList>
            <person name="Wiegand S."/>
            <person name="Jogler M."/>
            <person name="Boedeker C."/>
            <person name="Pinto D."/>
            <person name="Vollmers J."/>
            <person name="Rivas-Marin E."/>
            <person name="Kohn T."/>
            <person name="Peeters S.H."/>
            <person name="Heuer A."/>
            <person name="Rast P."/>
            <person name="Oberbeckmann S."/>
            <person name="Bunk B."/>
            <person name="Jeske O."/>
            <person name="Meyerdierks A."/>
            <person name="Storesund J.E."/>
            <person name="Kallscheuer N."/>
            <person name="Luecker S."/>
            <person name="Lage O.M."/>
            <person name="Pohl T."/>
            <person name="Merkel B.J."/>
            <person name="Hornburger P."/>
            <person name="Mueller R.-W."/>
            <person name="Bruemmer F."/>
            <person name="Labrenz M."/>
            <person name="Spormann A.M."/>
            <person name="Op den Camp H."/>
            <person name="Overmann J."/>
            <person name="Amann R."/>
            <person name="Jetten M.S.M."/>
            <person name="Mascher T."/>
            <person name="Medema M.H."/>
            <person name="Devos D.P."/>
            <person name="Kaster A.-K."/>
            <person name="Ovreas L."/>
            <person name="Rohde M."/>
            <person name="Galperin M.Y."/>
            <person name="Jogler C."/>
        </authorList>
    </citation>
    <scope>NUCLEOTIDE SEQUENCE [LARGE SCALE GENOMIC DNA]</scope>
    <source>
        <strain evidence="10 11">EC9</strain>
    </source>
</reference>
<keyword evidence="4 6" id="KW-0067">ATP-binding</keyword>
<feature type="repeat" description="WD" evidence="5">
    <location>
        <begin position="1268"/>
        <end position="1309"/>
    </location>
</feature>
<dbReference type="GO" id="GO:0004674">
    <property type="term" value="F:protein serine/threonine kinase activity"/>
    <property type="evidence" value="ECO:0007669"/>
    <property type="project" value="UniProtKB-EC"/>
</dbReference>
<feature type="repeat" description="WD" evidence="5">
    <location>
        <begin position="1356"/>
        <end position="1397"/>
    </location>
</feature>
<feature type="region of interest" description="Disordered" evidence="7">
    <location>
        <begin position="1188"/>
        <end position="1224"/>
    </location>
</feature>
<dbReference type="SUPFAM" id="SSF50978">
    <property type="entry name" value="WD40 repeat-like"/>
    <property type="match status" value="1"/>
</dbReference>
<dbReference type="SUPFAM" id="SSF56436">
    <property type="entry name" value="C-type lectin-like"/>
    <property type="match status" value="2"/>
</dbReference>
<evidence type="ECO:0000313" key="10">
    <source>
        <dbReference type="EMBL" id="QDS89959.1"/>
    </source>
</evidence>
<dbReference type="InterPro" id="IPR011047">
    <property type="entry name" value="Quinoprotein_ADH-like_sf"/>
</dbReference>
<keyword evidence="8" id="KW-0472">Membrane</keyword>
<dbReference type="EC" id="2.7.11.1" evidence="10"/>
<dbReference type="PANTHER" id="PTHR23150">
    <property type="entry name" value="SULFATASE MODIFYING FACTOR 1, 2"/>
    <property type="match status" value="1"/>
</dbReference>
<feature type="domain" description="Protein kinase" evidence="9">
    <location>
        <begin position="120"/>
        <end position="388"/>
    </location>
</feature>
<feature type="transmembrane region" description="Helical" evidence="8">
    <location>
        <begin position="451"/>
        <end position="472"/>
    </location>
</feature>
<keyword evidence="1 5" id="KW-0853">WD repeat</keyword>
<evidence type="ECO:0000256" key="2">
    <source>
        <dbReference type="ARBA" id="ARBA00022737"/>
    </source>
</evidence>
<feature type="compositionally biased region" description="Low complexity" evidence="7">
    <location>
        <begin position="1189"/>
        <end position="1211"/>
    </location>
</feature>
<proteinExistence type="predicted"/>
<keyword evidence="10" id="KW-0808">Transferase</keyword>
<dbReference type="EMBL" id="CP036261">
    <property type="protein sequence ID" value="QDS89959.1"/>
    <property type="molecule type" value="Genomic_DNA"/>
</dbReference>
<dbReference type="PROSITE" id="PS50082">
    <property type="entry name" value="WD_REPEATS_2"/>
    <property type="match status" value="4"/>
</dbReference>
<dbReference type="PROSITE" id="PS00107">
    <property type="entry name" value="PROTEIN_KINASE_ATP"/>
    <property type="match status" value="1"/>
</dbReference>
<gene>
    <name evidence="10" type="primary">pknB_17</name>
    <name evidence="10" type="ORF">EC9_41610</name>
</gene>
<dbReference type="Pfam" id="PF00400">
    <property type="entry name" value="WD40"/>
    <property type="match status" value="8"/>
</dbReference>
<dbReference type="InterPro" id="IPR005532">
    <property type="entry name" value="SUMF_dom"/>
</dbReference>
<keyword evidence="3 6" id="KW-0547">Nucleotide-binding</keyword>
<dbReference type="Pfam" id="PF03781">
    <property type="entry name" value="FGE-sulfatase"/>
    <property type="match status" value="2"/>
</dbReference>
<evidence type="ECO:0000256" key="8">
    <source>
        <dbReference type="SAM" id="Phobius"/>
    </source>
</evidence>
<dbReference type="PROSITE" id="PS00678">
    <property type="entry name" value="WD_REPEATS_1"/>
    <property type="match status" value="1"/>
</dbReference>
<feature type="binding site" evidence="6">
    <location>
        <position position="149"/>
    </location>
    <ligand>
        <name>ATP</name>
        <dbReference type="ChEBI" id="CHEBI:30616"/>
    </ligand>
</feature>
<dbReference type="InterPro" id="IPR011009">
    <property type="entry name" value="Kinase-like_dom_sf"/>
</dbReference>
<dbReference type="InterPro" id="IPR008271">
    <property type="entry name" value="Ser/Thr_kinase_AS"/>
</dbReference>
<dbReference type="Pfam" id="PF00069">
    <property type="entry name" value="Pkinase"/>
    <property type="match status" value="1"/>
</dbReference>
<dbReference type="SUPFAM" id="SSF56112">
    <property type="entry name" value="Protein kinase-like (PK-like)"/>
    <property type="match status" value="1"/>
</dbReference>
<evidence type="ECO:0000256" key="6">
    <source>
        <dbReference type="PROSITE-ProRule" id="PRU10141"/>
    </source>
</evidence>
<dbReference type="InterPro" id="IPR000719">
    <property type="entry name" value="Prot_kinase_dom"/>
</dbReference>
<dbReference type="PROSITE" id="PS00108">
    <property type="entry name" value="PROTEIN_KINASE_ST"/>
    <property type="match status" value="1"/>
</dbReference>
<dbReference type="OrthoDB" id="6111975at2"/>
<dbReference type="InterPro" id="IPR001680">
    <property type="entry name" value="WD40_rpt"/>
</dbReference>
<keyword evidence="8" id="KW-0812">Transmembrane</keyword>
<keyword evidence="8" id="KW-1133">Transmembrane helix</keyword>
<evidence type="ECO:0000256" key="3">
    <source>
        <dbReference type="ARBA" id="ARBA00022741"/>
    </source>
</evidence>
<keyword evidence="2" id="KW-0677">Repeat</keyword>
<dbReference type="CDD" id="cd14014">
    <property type="entry name" value="STKc_PknB_like"/>
    <property type="match status" value="1"/>
</dbReference>
<dbReference type="PROSITE" id="PS50294">
    <property type="entry name" value="WD_REPEATS_REGION"/>
    <property type="match status" value="4"/>
</dbReference>
<dbReference type="InterPro" id="IPR051043">
    <property type="entry name" value="Sulfatase_Mod_Factor_Kinase"/>
</dbReference>
<dbReference type="Gene3D" id="3.90.1580.10">
    <property type="entry name" value="paralog of FGE (formylglycine-generating enzyme)"/>
    <property type="match status" value="2"/>
</dbReference>
<evidence type="ECO:0000256" key="7">
    <source>
        <dbReference type="SAM" id="MobiDB-lite"/>
    </source>
</evidence>
<dbReference type="InterPro" id="IPR015943">
    <property type="entry name" value="WD40/YVTN_repeat-like_dom_sf"/>
</dbReference>
<dbReference type="PROSITE" id="PS50011">
    <property type="entry name" value="PROTEIN_KINASE_DOM"/>
    <property type="match status" value="1"/>
</dbReference>
<dbReference type="InterPro" id="IPR032675">
    <property type="entry name" value="LRR_dom_sf"/>
</dbReference>
<dbReference type="CDD" id="cd00200">
    <property type="entry name" value="WD40"/>
    <property type="match status" value="2"/>
</dbReference>
<evidence type="ECO:0000259" key="9">
    <source>
        <dbReference type="PROSITE" id="PS50011"/>
    </source>
</evidence>
<dbReference type="SMART" id="SM00320">
    <property type="entry name" value="WD40"/>
    <property type="match status" value="12"/>
</dbReference>
<feature type="region of interest" description="Disordered" evidence="7">
    <location>
        <begin position="558"/>
        <end position="584"/>
    </location>
</feature>
<keyword evidence="11" id="KW-1185">Reference proteome</keyword>
<dbReference type="GO" id="GO:0005524">
    <property type="term" value="F:ATP binding"/>
    <property type="evidence" value="ECO:0007669"/>
    <property type="project" value="UniProtKB-UniRule"/>
</dbReference>
<dbReference type="GO" id="GO:0120147">
    <property type="term" value="F:formylglycine-generating oxidase activity"/>
    <property type="evidence" value="ECO:0007669"/>
    <property type="project" value="TreeGrafter"/>
</dbReference>
<feature type="compositionally biased region" description="Polar residues" evidence="7">
    <location>
        <begin position="558"/>
        <end position="569"/>
    </location>
</feature>
<keyword evidence="10" id="KW-0418">Kinase</keyword>
<dbReference type="InterPro" id="IPR036322">
    <property type="entry name" value="WD40_repeat_dom_sf"/>
</dbReference>
<dbReference type="SMART" id="SM00220">
    <property type="entry name" value="S_TKc"/>
    <property type="match status" value="1"/>
</dbReference>
<dbReference type="KEGG" id="ruv:EC9_41610"/>
<dbReference type="PANTHER" id="PTHR23150:SF19">
    <property type="entry name" value="FORMYLGLYCINE-GENERATING ENZYME"/>
    <property type="match status" value="1"/>
</dbReference>
<dbReference type="Gene3D" id="3.30.200.20">
    <property type="entry name" value="Phosphorylase Kinase, domain 1"/>
    <property type="match status" value="1"/>
</dbReference>
<dbReference type="Gene3D" id="1.10.510.10">
    <property type="entry name" value="Transferase(Phosphotransferase) domain 1"/>
    <property type="match status" value="1"/>
</dbReference>
<dbReference type="InterPro" id="IPR019775">
    <property type="entry name" value="WD40_repeat_CS"/>
</dbReference>
<accession>A0A517M510</accession>
<feature type="repeat" description="WD" evidence="5">
    <location>
        <begin position="1399"/>
        <end position="1440"/>
    </location>
</feature>
<dbReference type="Gene3D" id="3.80.10.10">
    <property type="entry name" value="Ribonuclease Inhibitor"/>
    <property type="match status" value="1"/>
</dbReference>
<feature type="repeat" description="WD" evidence="5">
    <location>
        <begin position="1776"/>
        <end position="1817"/>
    </location>
</feature>
<organism evidence="10 11">
    <name type="scientific">Rosistilla ulvae</name>
    <dbReference type="NCBI Taxonomy" id="1930277"/>
    <lineage>
        <taxon>Bacteria</taxon>
        <taxon>Pseudomonadati</taxon>
        <taxon>Planctomycetota</taxon>
        <taxon>Planctomycetia</taxon>
        <taxon>Pirellulales</taxon>
        <taxon>Pirellulaceae</taxon>
        <taxon>Rosistilla</taxon>
    </lineage>
</organism>
<dbReference type="Gene3D" id="2.130.10.10">
    <property type="entry name" value="YVTN repeat-like/Quinoprotein amine dehydrogenase"/>
    <property type="match status" value="5"/>
</dbReference>
<name>A0A517M510_9BACT</name>
<dbReference type="InterPro" id="IPR016187">
    <property type="entry name" value="CTDL_fold"/>
</dbReference>
<evidence type="ECO:0000256" key="4">
    <source>
        <dbReference type="ARBA" id="ARBA00022840"/>
    </source>
</evidence>